<evidence type="ECO:0000256" key="5">
    <source>
        <dbReference type="RuleBase" id="RU000660"/>
    </source>
</evidence>
<evidence type="ECO:0000256" key="1">
    <source>
        <dbReference type="ARBA" id="ARBA00008777"/>
    </source>
</evidence>
<dbReference type="Pfam" id="PF01196">
    <property type="entry name" value="Ribosomal_L17"/>
    <property type="match status" value="1"/>
</dbReference>
<dbReference type="NCBIfam" id="TIGR00059">
    <property type="entry name" value="L17"/>
    <property type="match status" value="1"/>
</dbReference>
<evidence type="ECO:0000256" key="4">
    <source>
        <dbReference type="HAMAP-Rule" id="MF_01368"/>
    </source>
</evidence>
<dbReference type="EMBL" id="MFIF01000009">
    <property type="protein sequence ID" value="OGF86951.1"/>
    <property type="molecule type" value="Genomic_DNA"/>
</dbReference>
<comment type="subunit">
    <text evidence="4">Part of the 50S ribosomal subunit. Contacts protein L32.</text>
</comment>
<dbReference type="InterPro" id="IPR036373">
    <property type="entry name" value="Ribosomal_bL17_sf"/>
</dbReference>
<protein>
    <recommendedName>
        <fullName evidence="4">Large ribosomal subunit protein bL17</fullName>
    </recommendedName>
</protein>
<dbReference type="PROSITE" id="PS01167">
    <property type="entry name" value="RIBOSOMAL_L17"/>
    <property type="match status" value="1"/>
</dbReference>
<proteinExistence type="inferred from homology"/>
<dbReference type="AlphaFoldDB" id="A0A1F5XHJ2"/>
<evidence type="ECO:0000256" key="3">
    <source>
        <dbReference type="ARBA" id="ARBA00023274"/>
    </source>
</evidence>
<keyword evidence="2 4" id="KW-0689">Ribosomal protein</keyword>
<reference evidence="6 7" key="1">
    <citation type="journal article" date="2016" name="Nat. Commun.">
        <title>Thousands of microbial genomes shed light on interconnected biogeochemical processes in an aquifer system.</title>
        <authorList>
            <person name="Anantharaman K."/>
            <person name="Brown C.T."/>
            <person name="Hug L.A."/>
            <person name="Sharon I."/>
            <person name="Castelle C.J."/>
            <person name="Probst A.J."/>
            <person name="Thomas B.C."/>
            <person name="Singh A."/>
            <person name="Wilkins M.J."/>
            <person name="Karaoz U."/>
            <person name="Brodie E.L."/>
            <person name="Williams K.H."/>
            <person name="Hubbard S.S."/>
            <person name="Banfield J.F."/>
        </authorList>
    </citation>
    <scope>NUCLEOTIDE SEQUENCE [LARGE SCALE GENOMIC DNA]</scope>
</reference>
<name>A0A1F5XHJ2_9BACT</name>
<dbReference type="GO" id="GO:0006412">
    <property type="term" value="P:translation"/>
    <property type="evidence" value="ECO:0007669"/>
    <property type="project" value="UniProtKB-UniRule"/>
</dbReference>
<dbReference type="Gene3D" id="3.90.1030.10">
    <property type="entry name" value="Ribosomal protein L17"/>
    <property type="match status" value="1"/>
</dbReference>
<dbReference type="SUPFAM" id="SSF64263">
    <property type="entry name" value="Prokaryotic ribosomal protein L17"/>
    <property type="match status" value="1"/>
</dbReference>
<evidence type="ECO:0000313" key="6">
    <source>
        <dbReference type="EMBL" id="OGF86951.1"/>
    </source>
</evidence>
<comment type="caution">
    <text evidence="6">The sequence shown here is derived from an EMBL/GenBank/DDBJ whole genome shotgun (WGS) entry which is preliminary data.</text>
</comment>
<evidence type="ECO:0000256" key="2">
    <source>
        <dbReference type="ARBA" id="ARBA00022980"/>
    </source>
</evidence>
<dbReference type="Proteomes" id="UP000177346">
    <property type="component" value="Unassembled WGS sequence"/>
</dbReference>
<sequence>MAKTRKFGRERNQRRAFLRSLAVGLITSGKIKTTLARAKALRPVAERLVTHAKKSGNLVLGYRGARKFLPKEAAAKLVKEIAPKYEARNGGYTRIIKLNRRGGDASQMALIEFV</sequence>
<accession>A0A1F5XHJ2</accession>
<dbReference type="GO" id="GO:0003735">
    <property type="term" value="F:structural constituent of ribosome"/>
    <property type="evidence" value="ECO:0007669"/>
    <property type="project" value="InterPro"/>
</dbReference>
<gene>
    <name evidence="4" type="primary">rplQ</name>
    <name evidence="6" type="ORF">A3B19_00765</name>
</gene>
<dbReference type="HAMAP" id="MF_01368">
    <property type="entry name" value="Ribosomal_bL17"/>
    <property type="match status" value="1"/>
</dbReference>
<dbReference type="GO" id="GO:0015934">
    <property type="term" value="C:large ribosomal subunit"/>
    <property type="evidence" value="ECO:0007669"/>
    <property type="project" value="TreeGrafter"/>
</dbReference>
<organism evidence="6 7">
    <name type="scientific">Candidatus Giovannonibacteria bacterium RIFCSPLOWO2_01_FULL_46_32</name>
    <dbReference type="NCBI Taxonomy" id="1798353"/>
    <lineage>
        <taxon>Bacteria</taxon>
        <taxon>Candidatus Giovannoniibacteriota</taxon>
    </lineage>
</organism>
<dbReference type="InterPro" id="IPR047859">
    <property type="entry name" value="Ribosomal_bL17_CS"/>
</dbReference>
<keyword evidence="3 4" id="KW-0687">Ribonucleoprotein</keyword>
<evidence type="ECO:0000313" key="7">
    <source>
        <dbReference type="Proteomes" id="UP000177346"/>
    </source>
</evidence>
<comment type="similarity">
    <text evidence="1 4 5">Belongs to the bacterial ribosomal protein bL17 family.</text>
</comment>
<dbReference type="InterPro" id="IPR000456">
    <property type="entry name" value="Ribosomal_bL17"/>
</dbReference>
<dbReference type="PANTHER" id="PTHR14413:SF16">
    <property type="entry name" value="LARGE RIBOSOMAL SUBUNIT PROTEIN BL17M"/>
    <property type="match status" value="1"/>
</dbReference>
<dbReference type="PANTHER" id="PTHR14413">
    <property type="entry name" value="RIBOSOMAL PROTEIN L17"/>
    <property type="match status" value="1"/>
</dbReference>